<dbReference type="AlphaFoldDB" id="B8I9I4"/>
<keyword evidence="6" id="KW-0808">Transferase</keyword>
<evidence type="ECO:0000313" key="6">
    <source>
        <dbReference type="EMBL" id="ACL55237.1"/>
    </source>
</evidence>
<dbReference type="Gene3D" id="1.20.120.1630">
    <property type="match status" value="1"/>
</dbReference>
<dbReference type="PANTHER" id="PTHR43847:SF1">
    <property type="entry name" value="BLL3993 PROTEIN"/>
    <property type="match status" value="1"/>
</dbReference>
<dbReference type="OrthoDB" id="7203053at2"/>
<evidence type="ECO:0000256" key="2">
    <source>
        <dbReference type="ARBA" id="ARBA00022692"/>
    </source>
</evidence>
<dbReference type="InterPro" id="IPR007318">
    <property type="entry name" value="Phopholipid_MeTrfase"/>
</dbReference>
<feature type="transmembrane region" description="Helical" evidence="5">
    <location>
        <begin position="75"/>
        <end position="93"/>
    </location>
</feature>
<dbReference type="GO" id="GO:0012505">
    <property type="term" value="C:endomembrane system"/>
    <property type="evidence" value="ECO:0007669"/>
    <property type="project" value="UniProtKB-SubCell"/>
</dbReference>
<keyword evidence="6" id="KW-0489">Methyltransferase</keyword>
<accession>B8I9I4</accession>
<dbReference type="PANTHER" id="PTHR43847">
    <property type="entry name" value="BLL3993 PROTEIN"/>
    <property type="match status" value="1"/>
</dbReference>
<evidence type="ECO:0000256" key="4">
    <source>
        <dbReference type="ARBA" id="ARBA00023136"/>
    </source>
</evidence>
<protein>
    <submittedName>
        <fullName evidence="6">Isoprenylcysteine carboxyl methyltransferase</fullName>
    </submittedName>
</protein>
<feature type="transmembrane region" description="Helical" evidence="5">
    <location>
        <begin position="105"/>
        <end position="125"/>
    </location>
</feature>
<evidence type="ECO:0000313" key="7">
    <source>
        <dbReference type="Proteomes" id="UP000008207"/>
    </source>
</evidence>
<proteinExistence type="predicted"/>
<keyword evidence="2 5" id="KW-0812">Transmembrane</keyword>
<dbReference type="STRING" id="460265.Mnod_0192"/>
<gene>
    <name evidence="6" type="ordered locus">Mnod_0192</name>
</gene>
<dbReference type="HOGENOM" id="CLU_065200_1_2_5"/>
<organism evidence="6 7">
    <name type="scientific">Methylobacterium nodulans (strain LMG 21967 / CNCM I-2342 / ORS 2060)</name>
    <dbReference type="NCBI Taxonomy" id="460265"/>
    <lineage>
        <taxon>Bacteria</taxon>
        <taxon>Pseudomonadati</taxon>
        <taxon>Pseudomonadota</taxon>
        <taxon>Alphaproteobacteria</taxon>
        <taxon>Hyphomicrobiales</taxon>
        <taxon>Methylobacteriaceae</taxon>
        <taxon>Methylobacterium</taxon>
    </lineage>
</organism>
<dbReference type="eggNOG" id="COG2020">
    <property type="taxonomic scope" value="Bacteria"/>
</dbReference>
<dbReference type="GO" id="GO:0008168">
    <property type="term" value="F:methyltransferase activity"/>
    <property type="evidence" value="ECO:0007669"/>
    <property type="project" value="UniProtKB-KW"/>
</dbReference>
<dbReference type="InterPro" id="IPR052527">
    <property type="entry name" value="Metal_cation-efflux_comp"/>
</dbReference>
<dbReference type="KEGG" id="mno:Mnod_0192"/>
<evidence type="ECO:0000256" key="5">
    <source>
        <dbReference type="SAM" id="Phobius"/>
    </source>
</evidence>
<feature type="transmembrane region" description="Helical" evidence="5">
    <location>
        <begin position="37"/>
        <end position="63"/>
    </location>
</feature>
<keyword evidence="7" id="KW-1185">Reference proteome</keyword>
<feature type="transmembrane region" description="Helical" evidence="5">
    <location>
        <begin position="160"/>
        <end position="187"/>
    </location>
</feature>
<dbReference type="Proteomes" id="UP000008207">
    <property type="component" value="Chromosome"/>
</dbReference>
<dbReference type="GO" id="GO:0032259">
    <property type="term" value="P:methylation"/>
    <property type="evidence" value="ECO:0007669"/>
    <property type="project" value="UniProtKB-KW"/>
</dbReference>
<reference evidence="6 7" key="1">
    <citation type="submission" date="2009-01" db="EMBL/GenBank/DDBJ databases">
        <title>Complete sequence of chromosome of Methylobacterium nodulans ORS 2060.</title>
        <authorList>
            <consortium name="US DOE Joint Genome Institute"/>
            <person name="Lucas S."/>
            <person name="Copeland A."/>
            <person name="Lapidus A."/>
            <person name="Glavina del Rio T."/>
            <person name="Dalin E."/>
            <person name="Tice H."/>
            <person name="Bruce D."/>
            <person name="Goodwin L."/>
            <person name="Pitluck S."/>
            <person name="Sims D."/>
            <person name="Brettin T."/>
            <person name="Detter J.C."/>
            <person name="Han C."/>
            <person name="Larimer F."/>
            <person name="Land M."/>
            <person name="Hauser L."/>
            <person name="Kyrpides N."/>
            <person name="Ivanova N."/>
            <person name="Marx C.J."/>
            <person name="Richardson P."/>
        </authorList>
    </citation>
    <scope>NUCLEOTIDE SEQUENCE [LARGE SCALE GENOMIC DNA]</scope>
    <source>
        <strain evidence="7">LMG 21967 / CNCM I-2342 / ORS 2060</strain>
    </source>
</reference>
<dbReference type="EMBL" id="CP001349">
    <property type="protein sequence ID" value="ACL55237.1"/>
    <property type="molecule type" value="Genomic_DNA"/>
</dbReference>
<evidence type="ECO:0000256" key="3">
    <source>
        <dbReference type="ARBA" id="ARBA00022989"/>
    </source>
</evidence>
<keyword evidence="3 5" id="KW-1133">Transmembrane helix</keyword>
<evidence type="ECO:0000256" key="1">
    <source>
        <dbReference type="ARBA" id="ARBA00004127"/>
    </source>
</evidence>
<name>B8I9I4_METNO</name>
<keyword evidence="4 5" id="KW-0472">Membrane</keyword>
<comment type="subcellular location">
    <subcellularLocation>
        <location evidence="1">Endomembrane system</location>
        <topology evidence="1">Multi-pass membrane protein</topology>
    </subcellularLocation>
</comment>
<sequence length="224" mass="24433">MMRMALHTLVGTVLLGLVLFGPAGTLAWPEGWWFLALFIGCGVAIGIWLALTDPGLLAARMASPFSADQAPRDRVVMALIALAFSVWLPAMALDARRFGWSHAPLWTQVLGAVLVLAAFAGWVWVLRTNSFAAVTVRVQTERGQTVVSTGPYAFVRHPMYAFALLMLVGTPLLLGSLWGLAGLVLFVPLLAARALSEEAVLTEGLDGYRDYVRRVRYRLLPGIW</sequence>
<dbReference type="Pfam" id="PF04191">
    <property type="entry name" value="PEMT"/>
    <property type="match status" value="1"/>
</dbReference>